<dbReference type="InterPro" id="IPR025751">
    <property type="entry name" value="RsbRD_N_dom"/>
</dbReference>
<evidence type="ECO:0000259" key="2">
    <source>
        <dbReference type="Pfam" id="PF14361"/>
    </source>
</evidence>
<reference evidence="3 4" key="1">
    <citation type="submission" date="2024-09" db="EMBL/GenBank/DDBJ databases">
        <authorList>
            <person name="Sun Q."/>
            <person name="Mori K."/>
        </authorList>
    </citation>
    <scope>NUCLEOTIDE SEQUENCE [LARGE SCALE GENOMIC DNA]</scope>
    <source>
        <strain evidence="3 4">NCAIM B.02340</strain>
    </source>
</reference>
<sequence>MGVLRSTLRAWAEAMAWHYAREIPDYARLDRALLQRDVAVVSYEYLLALEGEAEARVENVALAVGQRRQRQGISLPALLRAYRLWAKDALEALRSEAPGHLAELAPKVAEILDRVSEASARGYQLALEGVLPQGPLTGLAVGLKHAQTIALAPRYLGLPPERMAYHQAPFGPLLFLAAPLAEVEEGLKALARGCAACLWVAEGANLLELQGDLEEALALGHGLDLPPGVYPVRLLWPLAMALESPKGRDRLLRLLAPLGPHPELLGTLEAYLQARLSLKGAARRLGLHPNTVLYRLHRVEELTGLRLQRVEDLCLASMALQVRRLMGGPR</sequence>
<dbReference type="PANTHER" id="PTHR33744">
    <property type="entry name" value="CARBOHYDRATE DIACID REGULATOR"/>
    <property type="match status" value="1"/>
</dbReference>
<dbReference type="Proteomes" id="UP001589830">
    <property type="component" value="Unassembled WGS sequence"/>
</dbReference>
<evidence type="ECO:0000259" key="1">
    <source>
        <dbReference type="Pfam" id="PF13556"/>
    </source>
</evidence>
<organism evidence="3 4">
    <name type="scientific">Thermus composti</name>
    <dbReference type="NCBI Taxonomy" id="532059"/>
    <lineage>
        <taxon>Bacteria</taxon>
        <taxon>Thermotogati</taxon>
        <taxon>Deinococcota</taxon>
        <taxon>Deinococci</taxon>
        <taxon>Thermales</taxon>
        <taxon>Thermaceae</taxon>
        <taxon>Thermus</taxon>
    </lineage>
</organism>
<dbReference type="RefSeq" id="WP_275943684.1">
    <property type="nucleotide sequence ID" value="NZ_BMPJ01000020.1"/>
</dbReference>
<proteinExistence type="predicted"/>
<name>A0ABV6Q0L6_9DEIN</name>
<dbReference type="Pfam" id="PF14361">
    <property type="entry name" value="RsbRD_N"/>
    <property type="match status" value="1"/>
</dbReference>
<dbReference type="PANTHER" id="PTHR33744:SF1">
    <property type="entry name" value="DNA-BINDING TRANSCRIPTIONAL ACTIVATOR ADER"/>
    <property type="match status" value="1"/>
</dbReference>
<dbReference type="EMBL" id="JBHLTW010000020">
    <property type="protein sequence ID" value="MFC0595642.1"/>
    <property type="molecule type" value="Genomic_DNA"/>
</dbReference>
<keyword evidence="4" id="KW-1185">Reference proteome</keyword>
<feature type="domain" description="RsbT co-antagonist protein RsbRD N-terminal" evidence="2">
    <location>
        <begin position="11"/>
        <end position="129"/>
    </location>
</feature>
<dbReference type="InterPro" id="IPR051448">
    <property type="entry name" value="CdaR-like_regulators"/>
</dbReference>
<comment type="caution">
    <text evidence="3">The sequence shown here is derived from an EMBL/GenBank/DDBJ whole genome shotgun (WGS) entry which is preliminary data.</text>
</comment>
<dbReference type="InterPro" id="IPR042070">
    <property type="entry name" value="PucR_C-HTH_sf"/>
</dbReference>
<gene>
    <name evidence="3" type="ORF">ACFFFP_05610</name>
</gene>
<protein>
    <submittedName>
        <fullName evidence="3">PucR family transcriptional regulator</fullName>
    </submittedName>
</protein>
<evidence type="ECO:0000313" key="3">
    <source>
        <dbReference type="EMBL" id="MFC0595642.1"/>
    </source>
</evidence>
<dbReference type="Gene3D" id="1.10.10.2840">
    <property type="entry name" value="PucR C-terminal helix-turn-helix domain"/>
    <property type="match status" value="1"/>
</dbReference>
<accession>A0ABV6Q0L6</accession>
<dbReference type="Pfam" id="PF13556">
    <property type="entry name" value="HTH_30"/>
    <property type="match status" value="1"/>
</dbReference>
<dbReference type="InterPro" id="IPR025736">
    <property type="entry name" value="PucR_C-HTH_dom"/>
</dbReference>
<feature type="domain" description="PucR C-terminal helix-turn-helix" evidence="1">
    <location>
        <begin position="264"/>
        <end position="321"/>
    </location>
</feature>
<evidence type="ECO:0000313" key="4">
    <source>
        <dbReference type="Proteomes" id="UP001589830"/>
    </source>
</evidence>